<feature type="disulfide bond" evidence="5">
    <location>
        <begin position="29"/>
        <end position="39"/>
    </location>
</feature>
<feature type="non-terminal residue" evidence="7">
    <location>
        <position position="1"/>
    </location>
</feature>
<keyword evidence="2" id="KW-0732">Signal</keyword>
<evidence type="ECO:0000259" key="6">
    <source>
        <dbReference type="PROSITE" id="PS50026"/>
    </source>
</evidence>
<protein>
    <recommendedName>
        <fullName evidence="6">EGF-like domain-containing protein</fullName>
    </recommendedName>
</protein>
<gene>
    <name evidence="7" type="ORF">MGAL_10B077515</name>
</gene>
<reference evidence="7" key="1">
    <citation type="submission" date="2018-11" db="EMBL/GenBank/DDBJ databases">
        <authorList>
            <person name="Alioto T."/>
            <person name="Alioto T."/>
        </authorList>
    </citation>
    <scope>NUCLEOTIDE SEQUENCE</scope>
</reference>
<dbReference type="InterPro" id="IPR000152">
    <property type="entry name" value="EGF-type_Asp/Asn_hydroxyl_site"/>
</dbReference>
<evidence type="ECO:0000313" key="8">
    <source>
        <dbReference type="Proteomes" id="UP000596742"/>
    </source>
</evidence>
<dbReference type="InterPro" id="IPR051355">
    <property type="entry name" value="Notch/Slit_guidance"/>
</dbReference>
<dbReference type="PROSITE" id="PS50026">
    <property type="entry name" value="EGF_3"/>
    <property type="match status" value="2"/>
</dbReference>
<accession>A0A8B6GZ68</accession>
<organism evidence="7 8">
    <name type="scientific">Mytilus galloprovincialis</name>
    <name type="common">Mediterranean mussel</name>
    <dbReference type="NCBI Taxonomy" id="29158"/>
    <lineage>
        <taxon>Eukaryota</taxon>
        <taxon>Metazoa</taxon>
        <taxon>Spiralia</taxon>
        <taxon>Lophotrochozoa</taxon>
        <taxon>Mollusca</taxon>
        <taxon>Bivalvia</taxon>
        <taxon>Autobranchia</taxon>
        <taxon>Pteriomorphia</taxon>
        <taxon>Mytilida</taxon>
        <taxon>Mytiloidea</taxon>
        <taxon>Mytilidae</taxon>
        <taxon>Mytilinae</taxon>
        <taxon>Mytilus</taxon>
    </lineage>
</organism>
<dbReference type="PROSITE" id="PS00022">
    <property type="entry name" value="EGF_1"/>
    <property type="match status" value="2"/>
</dbReference>
<dbReference type="PROSITE" id="PS01186">
    <property type="entry name" value="EGF_2"/>
    <property type="match status" value="2"/>
</dbReference>
<dbReference type="GO" id="GO:0009986">
    <property type="term" value="C:cell surface"/>
    <property type="evidence" value="ECO:0007669"/>
    <property type="project" value="TreeGrafter"/>
</dbReference>
<keyword evidence="8" id="KW-1185">Reference proteome</keyword>
<name>A0A8B6GZ68_MYTGA</name>
<feature type="disulfide bond" evidence="5">
    <location>
        <begin position="13"/>
        <end position="22"/>
    </location>
</feature>
<evidence type="ECO:0000256" key="1">
    <source>
        <dbReference type="ARBA" id="ARBA00022536"/>
    </source>
</evidence>
<comment type="caution">
    <text evidence="7">The sequence shown here is derived from an EMBL/GenBank/DDBJ whole genome shotgun (WGS) entry which is preliminary data.</text>
</comment>
<evidence type="ECO:0000256" key="5">
    <source>
        <dbReference type="PROSITE-ProRule" id="PRU00076"/>
    </source>
</evidence>
<keyword evidence="3" id="KW-0677">Repeat</keyword>
<dbReference type="FunFam" id="2.10.25.10:FF:000279">
    <property type="entry name" value="Neurogenic locus notch 1"/>
    <property type="match status" value="1"/>
</dbReference>
<dbReference type="EMBL" id="UYJE01009211">
    <property type="protein sequence ID" value="VDI71272.1"/>
    <property type="molecule type" value="Genomic_DNA"/>
</dbReference>
<dbReference type="GO" id="GO:0043235">
    <property type="term" value="C:receptor complex"/>
    <property type="evidence" value="ECO:0007669"/>
    <property type="project" value="TreeGrafter"/>
</dbReference>
<evidence type="ECO:0000313" key="7">
    <source>
        <dbReference type="EMBL" id="VDI71272.1"/>
    </source>
</evidence>
<feature type="disulfide bond" evidence="5">
    <location>
        <begin position="50"/>
        <end position="59"/>
    </location>
</feature>
<evidence type="ECO:0000256" key="4">
    <source>
        <dbReference type="ARBA" id="ARBA00023157"/>
    </source>
</evidence>
<dbReference type="InterPro" id="IPR000742">
    <property type="entry name" value="EGF"/>
</dbReference>
<dbReference type="SUPFAM" id="SSF57196">
    <property type="entry name" value="EGF/Laminin"/>
    <property type="match status" value="2"/>
</dbReference>
<dbReference type="GO" id="GO:0007411">
    <property type="term" value="P:axon guidance"/>
    <property type="evidence" value="ECO:0007669"/>
    <property type="project" value="TreeGrafter"/>
</dbReference>
<evidence type="ECO:0000256" key="2">
    <source>
        <dbReference type="ARBA" id="ARBA00022729"/>
    </source>
</evidence>
<dbReference type="AlphaFoldDB" id="A0A8B6GZ68"/>
<keyword evidence="1 5" id="KW-0245">EGF-like domain</keyword>
<feature type="domain" description="EGF-like" evidence="6">
    <location>
        <begin position="25"/>
        <end position="60"/>
    </location>
</feature>
<keyword evidence="4 5" id="KW-1015">Disulfide bond</keyword>
<dbReference type="Gene3D" id="2.10.25.10">
    <property type="entry name" value="Laminin"/>
    <property type="match status" value="2"/>
</dbReference>
<feature type="domain" description="EGF-like" evidence="6">
    <location>
        <begin position="1"/>
        <end position="23"/>
    </location>
</feature>
<dbReference type="GO" id="GO:0007219">
    <property type="term" value="P:Notch signaling pathway"/>
    <property type="evidence" value="ECO:0007669"/>
    <property type="project" value="TreeGrafter"/>
</dbReference>
<dbReference type="OrthoDB" id="430340at2759"/>
<sequence length="61" mass="6435">MCSTNIAGYTCACDPGYEGTNCDTLLNRCSKQPCVHGRCVNGATQFSCVCNTGYEGPTCSQ</sequence>
<dbReference type="PANTHER" id="PTHR45836">
    <property type="entry name" value="SLIT HOMOLOG"/>
    <property type="match status" value="1"/>
</dbReference>
<dbReference type="GO" id="GO:0005886">
    <property type="term" value="C:plasma membrane"/>
    <property type="evidence" value="ECO:0007669"/>
    <property type="project" value="TreeGrafter"/>
</dbReference>
<dbReference type="SMART" id="SM00181">
    <property type="entry name" value="EGF"/>
    <property type="match status" value="2"/>
</dbReference>
<proteinExistence type="predicted"/>
<dbReference type="PANTHER" id="PTHR45836:SF13">
    <property type="entry name" value="PROTEIN CRUMBS"/>
    <property type="match status" value="1"/>
</dbReference>
<dbReference type="Pfam" id="PF00008">
    <property type="entry name" value="EGF"/>
    <property type="match status" value="1"/>
</dbReference>
<comment type="caution">
    <text evidence="5">Lacks conserved residue(s) required for the propagation of feature annotation.</text>
</comment>
<dbReference type="Proteomes" id="UP000596742">
    <property type="component" value="Unassembled WGS sequence"/>
</dbReference>
<dbReference type="PROSITE" id="PS00010">
    <property type="entry name" value="ASX_HYDROXYL"/>
    <property type="match status" value="1"/>
</dbReference>
<evidence type="ECO:0000256" key="3">
    <source>
        <dbReference type="ARBA" id="ARBA00022737"/>
    </source>
</evidence>